<feature type="compositionally biased region" description="Basic and acidic residues" evidence="1">
    <location>
        <begin position="44"/>
        <end position="65"/>
    </location>
</feature>
<feature type="region of interest" description="Disordered" evidence="1">
    <location>
        <begin position="26"/>
        <end position="65"/>
    </location>
</feature>
<dbReference type="Proteomes" id="UP000020077">
    <property type="component" value="Unassembled WGS sequence"/>
</dbReference>
<organism evidence="2 3">
    <name type="scientific">Candidatus Accumulibacter phosphatis</name>
    <dbReference type="NCBI Taxonomy" id="327160"/>
    <lineage>
        <taxon>Bacteria</taxon>
        <taxon>Pseudomonadati</taxon>
        <taxon>Pseudomonadota</taxon>
        <taxon>Betaproteobacteria</taxon>
        <taxon>Candidatus Accumulibacter</taxon>
    </lineage>
</organism>
<sequence>MILAKAMIGLPVSGETVFRLFMPNQHSADKGTSESTQANTLQPLREKGADVGHRTREVATADARP</sequence>
<evidence type="ECO:0000256" key="1">
    <source>
        <dbReference type="SAM" id="MobiDB-lite"/>
    </source>
</evidence>
<protein>
    <submittedName>
        <fullName evidence="2">Uncharacterized protein</fullName>
    </submittedName>
</protein>
<reference evidence="2 3" key="1">
    <citation type="submission" date="2014-02" db="EMBL/GenBank/DDBJ databases">
        <title>Expanding our view of genomic diversity in Candidatus Accumulibacter clades.</title>
        <authorList>
            <person name="Skennerton C.T."/>
            <person name="Barr J.J."/>
            <person name="Slater F.R."/>
            <person name="Bond P.L."/>
            <person name="Tyson G.W."/>
        </authorList>
    </citation>
    <scope>NUCLEOTIDE SEQUENCE [LARGE SCALE GENOMIC DNA]</scope>
    <source>
        <strain evidence="3">BA-91</strain>
    </source>
</reference>
<name>A0A080LYM5_9PROT</name>
<dbReference type="AlphaFoldDB" id="A0A080LYM5"/>
<dbReference type="EMBL" id="JDVG02000129">
    <property type="protein sequence ID" value="KFB73963.1"/>
    <property type="molecule type" value="Genomic_DNA"/>
</dbReference>
<evidence type="ECO:0000313" key="3">
    <source>
        <dbReference type="Proteomes" id="UP000020077"/>
    </source>
</evidence>
<proteinExistence type="predicted"/>
<evidence type="ECO:0000313" key="2">
    <source>
        <dbReference type="EMBL" id="KFB73963.1"/>
    </source>
</evidence>
<accession>A0A080LYM5</accession>
<feature type="compositionally biased region" description="Polar residues" evidence="1">
    <location>
        <begin position="33"/>
        <end position="42"/>
    </location>
</feature>
<gene>
    <name evidence="2" type="ORF">AW09_000759</name>
</gene>
<comment type="caution">
    <text evidence="2">The sequence shown here is derived from an EMBL/GenBank/DDBJ whole genome shotgun (WGS) entry which is preliminary data.</text>
</comment>